<evidence type="ECO:0000256" key="1">
    <source>
        <dbReference type="ARBA" id="ARBA00001974"/>
    </source>
</evidence>
<evidence type="ECO:0000256" key="3">
    <source>
        <dbReference type="ARBA" id="ARBA00022630"/>
    </source>
</evidence>
<comment type="similarity">
    <text evidence="2">Belongs to the FAD-binding oxidoreductase/transferase type 4 family.</text>
</comment>
<dbReference type="Gene3D" id="3.30.43.10">
    <property type="entry name" value="Uridine Diphospho-n-acetylenolpyruvylglucosamine Reductase, domain 2"/>
    <property type="match status" value="1"/>
</dbReference>
<dbReference type="Pfam" id="PF02913">
    <property type="entry name" value="FAD-oxidase_C"/>
    <property type="match status" value="1"/>
</dbReference>
<comment type="cofactor">
    <cofactor evidence="1">
        <name>FAD</name>
        <dbReference type="ChEBI" id="CHEBI:57692"/>
    </cofactor>
</comment>
<keyword evidence="8" id="KW-1185">Reference proteome</keyword>
<name>A0ABQ5ZNJ5_9HYPH</name>
<keyword evidence="3" id="KW-0285">Flavoprotein</keyword>
<dbReference type="EMBL" id="BSOP01000036">
    <property type="protein sequence ID" value="GLR53240.1"/>
    <property type="molecule type" value="Genomic_DNA"/>
</dbReference>
<dbReference type="InterPro" id="IPR016166">
    <property type="entry name" value="FAD-bd_PCMH"/>
</dbReference>
<keyword evidence="5" id="KW-0560">Oxidoreductase</keyword>
<dbReference type="Gene3D" id="1.10.45.10">
    <property type="entry name" value="Vanillyl-alcohol Oxidase, Chain A, domain 4"/>
    <property type="match status" value="1"/>
</dbReference>
<dbReference type="InterPro" id="IPR016169">
    <property type="entry name" value="FAD-bd_PCMH_sub2"/>
</dbReference>
<dbReference type="InterPro" id="IPR051264">
    <property type="entry name" value="FAD-oxidored/transferase_4"/>
</dbReference>
<dbReference type="SUPFAM" id="SSF56176">
    <property type="entry name" value="FAD-binding/transporter-associated domain-like"/>
    <property type="match status" value="1"/>
</dbReference>
<dbReference type="Gene3D" id="3.30.465.10">
    <property type="match status" value="1"/>
</dbReference>
<dbReference type="InterPro" id="IPR016167">
    <property type="entry name" value="FAD-bd_PCMH_sub1"/>
</dbReference>
<dbReference type="InterPro" id="IPR004113">
    <property type="entry name" value="FAD-bd_oxidored_4_C"/>
</dbReference>
<evidence type="ECO:0000256" key="2">
    <source>
        <dbReference type="ARBA" id="ARBA00008000"/>
    </source>
</evidence>
<dbReference type="Proteomes" id="UP001156702">
    <property type="component" value="Unassembled WGS sequence"/>
</dbReference>
<dbReference type="PANTHER" id="PTHR43716:SF1">
    <property type="entry name" value="D-2-HYDROXYGLUTARATE DEHYDROGENASE, MITOCHONDRIAL"/>
    <property type="match status" value="1"/>
</dbReference>
<reference evidence="8" key="1">
    <citation type="journal article" date="2019" name="Int. J. Syst. Evol. Microbiol.">
        <title>The Global Catalogue of Microorganisms (GCM) 10K type strain sequencing project: providing services to taxonomists for standard genome sequencing and annotation.</title>
        <authorList>
            <consortium name="The Broad Institute Genomics Platform"/>
            <consortium name="The Broad Institute Genome Sequencing Center for Infectious Disease"/>
            <person name="Wu L."/>
            <person name="Ma J."/>
        </authorList>
    </citation>
    <scope>NUCLEOTIDE SEQUENCE [LARGE SCALE GENOMIC DNA]</scope>
    <source>
        <strain evidence="8">NBRC 102122</strain>
    </source>
</reference>
<evidence type="ECO:0000259" key="6">
    <source>
        <dbReference type="PROSITE" id="PS51387"/>
    </source>
</evidence>
<dbReference type="Pfam" id="PF01565">
    <property type="entry name" value="FAD_binding_4"/>
    <property type="match status" value="1"/>
</dbReference>
<comment type="caution">
    <text evidence="7">The sequence shown here is derived from an EMBL/GenBank/DDBJ whole genome shotgun (WGS) entry which is preliminary data.</text>
</comment>
<dbReference type="Gene3D" id="3.30.70.2740">
    <property type="match status" value="1"/>
</dbReference>
<dbReference type="SUPFAM" id="SSF55103">
    <property type="entry name" value="FAD-linked oxidases, C-terminal domain"/>
    <property type="match status" value="1"/>
</dbReference>
<dbReference type="PANTHER" id="PTHR43716">
    <property type="entry name" value="D-2-HYDROXYGLUTARATE DEHYDROGENASE, MITOCHONDRIAL"/>
    <property type="match status" value="1"/>
</dbReference>
<gene>
    <name evidence="7" type="ORF">GCM10007923_44550</name>
</gene>
<sequence length="464" mass="48856">MSVRSDLLSELRSALPDATIWGRDELAVRDPGFDGRNFGAAALVRPADVGSVSALVRFCLERGIPLVPQGGRTGLAGGAATVSGQIICDLGAMNRVEEIDRLGRVAIVQAGTPLAVLQEAAAVHGLDPGIDLASRGSCTIGGMISTNAGGIMAFRNGTMRHRLLGLEAVLPDGRVFSDLTRVLKTSAGYDLKHLFVGAEGTLGIVTRAVLRLEPLGGASATALIGTNDAASAQRVVSHLLAMPGANLRAAEIMWRDFAVAMAGMLGLDSGRLPLGSPCLLALELGAATVEEATSALEEGLSSIWEEAGILDGLVAASMEQARTIWRLREETEQIERMHSHPPSFDVSVPAAAIDGYVARITDGLLAIDKGYAPYVFGHLADGNLHISVNTDNPSPERYRAIEDVLYTGLGEIGGSFSAEHGVGIDKRSAYERYADPVKQDLARAIKACLDRKWVLNPGKIVTPV</sequence>
<evidence type="ECO:0000256" key="5">
    <source>
        <dbReference type="ARBA" id="ARBA00023002"/>
    </source>
</evidence>
<keyword evidence="4" id="KW-0274">FAD</keyword>
<evidence type="ECO:0000313" key="7">
    <source>
        <dbReference type="EMBL" id="GLR53240.1"/>
    </source>
</evidence>
<dbReference type="InterPro" id="IPR006094">
    <property type="entry name" value="Oxid_FAD_bind_N"/>
</dbReference>
<evidence type="ECO:0000313" key="8">
    <source>
        <dbReference type="Proteomes" id="UP001156702"/>
    </source>
</evidence>
<evidence type="ECO:0000256" key="4">
    <source>
        <dbReference type="ARBA" id="ARBA00022827"/>
    </source>
</evidence>
<dbReference type="InterPro" id="IPR016171">
    <property type="entry name" value="Vanillyl_alc_oxidase_C-sub2"/>
</dbReference>
<dbReference type="InterPro" id="IPR016164">
    <property type="entry name" value="FAD-linked_Oxase-like_C"/>
</dbReference>
<protein>
    <submittedName>
        <fullName evidence="7">FAD-linked oxidase</fullName>
    </submittedName>
</protein>
<organism evidence="7 8">
    <name type="scientific">Shinella yambaruensis</name>
    <dbReference type="NCBI Taxonomy" id="415996"/>
    <lineage>
        <taxon>Bacteria</taxon>
        <taxon>Pseudomonadati</taxon>
        <taxon>Pseudomonadota</taxon>
        <taxon>Alphaproteobacteria</taxon>
        <taxon>Hyphomicrobiales</taxon>
        <taxon>Rhizobiaceae</taxon>
        <taxon>Shinella</taxon>
    </lineage>
</organism>
<dbReference type="PROSITE" id="PS51387">
    <property type="entry name" value="FAD_PCMH"/>
    <property type="match status" value="1"/>
</dbReference>
<feature type="domain" description="FAD-binding PCMH-type" evidence="6">
    <location>
        <begin position="36"/>
        <end position="215"/>
    </location>
</feature>
<accession>A0ABQ5ZNJ5</accession>
<dbReference type="Gene3D" id="3.30.70.2190">
    <property type="match status" value="1"/>
</dbReference>
<proteinExistence type="inferred from homology"/>
<dbReference type="RefSeq" id="WP_244766927.1">
    <property type="nucleotide sequence ID" value="NZ_BSOP01000036.1"/>
</dbReference>
<dbReference type="InterPro" id="IPR036318">
    <property type="entry name" value="FAD-bd_PCMH-like_sf"/>
</dbReference>